<dbReference type="Gene3D" id="3.40.50.1820">
    <property type="entry name" value="alpha/beta hydrolase"/>
    <property type="match status" value="1"/>
</dbReference>
<feature type="domain" description="AB hydrolase-1" evidence="1">
    <location>
        <begin position="29"/>
        <end position="264"/>
    </location>
</feature>
<reference evidence="2 3" key="1">
    <citation type="submission" date="2019-08" db="EMBL/GenBank/DDBJ databases">
        <authorList>
            <person name="Herpell B J."/>
        </authorList>
    </citation>
    <scope>NUCLEOTIDE SEQUENCE [LARGE SCALE GENOMIC DNA]</scope>
    <source>
        <strain evidence="3">Msb3</strain>
    </source>
</reference>
<gene>
    <name evidence="2" type="ORF">PDMSB3_1995</name>
</gene>
<dbReference type="InterPro" id="IPR000073">
    <property type="entry name" value="AB_hydrolase_1"/>
</dbReference>
<name>A0A5Q4ZD91_9BURK</name>
<protein>
    <submittedName>
        <fullName evidence="2">Hydrolase or acyltransferase of alpha/beta superfamily</fullName>
    </submittedName>
</protein>
<dbReference type="InterPro" id="IPR029058">
    <property type="entry name" value="AB_hydrolase_fold"/>
</dbReference>
<dbReference type="SUPFAM" id="SSF53474">
    <property type="entry name" value="alpha/beta-Hydrolases"/>
    <property type="match status" value="1"/>
</dbReference>
<evidence type="ECO:0000259" key="1">
    <source>
        <dbReference type="Pfam" id="PF12697"/>
    </source>
</evidence>
<dbReference type="RefSeq" id="WP_007177566.1">
    <property type="nucleotide sequence ID" value="NZ_LR699554.1"/>
</dbReference>
<proteinExistence type="predicted"/>
<organism evidence="2 3">
    <name type="scientific">Paraburkholderia dioscoreae</name>
    <dbReference type="NCBI Taxonomy" id="2604047"/>
    <lineage>
        <taxon>Bacteria</taxon>
        <taxon>Pseudomonadati</taxon>
        <taxon>Pseudomonadota</taxon>
        <taxon>Betaproteobacteria</taxon>
        <taxon>Burkholderiales</taxon>
        <taxon>Burkholderiaceae</taxon>
        <taxon>Paraburkholderia</taxon>
    </lineage>
</organism>
<dbReference type="AlphaFoldDB" id="A0A5Q4ZD91"/>
<dbReference type="PANTHER" id="PTHR46438:SF11">
    <property type="entry name" value="LIPASE-RELATED"/>
    <property type="match status" value="1"/>
</dbReference>
<dbReference type="PRINTS" id="PR00111">
    <property type="entry name" value="ABHYDROLASE"/>
</dbReference>
<accession>A0A5Q4ZD91</accession>
<dbReference type="Pfam" id="PF12697">
    <property type="entry name" value="Abhydrolase_6"/>
    <property type="match status" value="1"/>
</dbReference>
<keyword evidence="2" id="KW-0808">Transferase</keyword>
<keyword evidence="3" id="KW-1185">Reference proteome</keyword>
<dbReference type="GO" id="GO:0016787">
    <property type="term" value="F:hydrolase activity"/>
    <property type="evidence" value="ECO:0007669"/>
    <property type="project" value="UniProtKB-KW"/>
</dbReference>
<evidence type="ECO:0000313" key="2">
    <source>
        <dbReference type="EMBL" id="VVD33279.1"/>
    </source>
</evidence>
<keyword evidence="2" id="KW-0012">Acyltransferase</keyword>
<dbReference type="Proteomes" id="UP000325811">
    <property type="component" value="Chromosome II"/>
</dbReference>
<dbReference type="GO" id="GO:0016746">
    <property type="term" value="F:acyltransferase activity"/>
    <property type="evidence" value="ECO:0007669"/>
    <property type="project" value="UniProtKB-KW"/>
</dbReference>
<dbReference type="KEGG" id="pdio:PDMSB3_1995.1"/>
<sequence>MSTIEMREEQFAFEDMPVTVYRGGAGAPLLMIHGSGPGASSIGNWRTVLPALAARYDLYAMDLIGFGKSARKPSAPFFDFDLWVRQAKALLERVPGEKVGVIGHSISGAIALTLAAASPRVAAVLTTGTMGAPFEATDATRRCWRCPTTREELVLALQGLIHDTSVIDEAYLAAREPVVFAPGYAEYFDSMFAGEPSQYIRAATLDDATLARILCPVALLHGRDDIAFAPSSSVQIARRLPHADLALLSDCSHSVAFERTDVFLATAQRLFDAALGSVNPQ</sequence>
<dbReference type="PANTHER" id="PTHR46438">
    <property type="entry name" value="ALPHA/BETA-HYDROLASES SUPERFAMILY PROTEIN"/>
    <property type="match status" value="1"/>
</dbReference>
<dbReference type="EMBL" id="LR699554">
    <property type="protein sequence ID" value="VVD33279.1"/>
    <property type="molecule type" value="Genomic_DNA"/>
</dbReference>
<keyword evidence="2" id="KW-0378">Hydrolase</keyword>
<evidence type="ECO:0000313" key="3">
    <source>
        <dbReference type="Proteomes" id="UP000325811"/>
    </source>
</evidence>